<dbReference type="EMBL" id="PJQM01000011">
    <property type="protein sequence ID" value="RCI07248.1"/>
    <property type="molecule type" value="Genomic_DNA"/>
</dbReference>
<dbReference type="InterPro" id="IPR001940">
    <property type="entry name" value="Peptidase_S1C"/>
</dbReference>
<dbReference type="PANTHER" id="PTHR46366">
    <property type="entry name" value="PRO-APOPTOTIC SERINE PROTEASE NMA111"/>
    <property type="match status" value="1"/>
</dbReference>
<protein>
    <submittedName>
        <fullName evidence="3">Serine protease</fullName>
    </submittedName>
</protein>
<evidence type="ECO:0000259" key="2">
    <source>
        <dbReference type="PROSITE" id="PS50106"/>
    </source>
</evidence>
<dbReference type="InterPro" id="IPR036034">
    <property type="entry name" value="PDZ_sf"/>
</dbReference>
<dbReference type="Pfam" id="PF12812">
    <property type="entry name" value="PDZ_1"/>
    <property type="match status" value="1"/>
</dbReference>
<evidence type="ECO:0000313" key="4">
    <source>
        <dbReference type="Proteomes" id="UP000253551"/>
    </source>
</evidence>
<dbReference type="SUPFAM" id="SSF50156">
    <property type="entry name" value="PDZ domain-like"/>
    <property type="match status" value="3"/>
</dbReference>
<dbReference type="Pfam" id="PF00595">
    <property type="entry name" value="PDZ"/>
    <property type="match status" value="1"/>
</dbReference>
<accession>A0A367KYG0</accession>
<feature type="domain" description="PDZ" evidence="2">
    <location>
        <begin position="285"/>
        <end position="371"/>
    </location>
</feature>
<comment type="caution">
    <text evidence="3">The sequence shown here is derived from an EMBL/GenBank/DDBJ whole genome shotgun (WGS) entry which is preliminary data.</text>
</comment>
<sequence>MTRHIEPLIQNKEHRSRNDSSYNFDITKYKSSESTVIHEKNTESHFTGYKTEEFTWENTLERCIKSIVSIKGYRARGLDTELPGVFTATGFIVDAERGIMLSNRHVVAASPISAQAVLCNYEEIDLVPIYRDPVHDFGFFKYDPSKIRFLDIPGIQLYPQGAKIGQDIRVVGNDAGEKLSILSGTLARLDREAPNYGIGDYNDFNTFYYQAASSTSSGSSGSPVLDLYGRAIALNAGGASTSSSSYYLPLDRALRVLKLIQENRPVSRGTLQATFEYMPYDSLLQLGLSRHLEKKLRAFYDGSSDNSANEGLLVVKSVLPDGPASCHLESGDILLTCNGQLLSNLFVDLEEILDKSIETKKPVHLTVSRSGELRDFTICVEDLHSITPSKYLEFGGGVLNDLSYQMARSYGLSLKEGGVYVGAAGFMLGNARVLRKSVIVGVNNKQVKTINDFVDAISGINQGGRVPIRYYSLLRPMKTKVMILHVDWRWHKFQMAIRNDKTGYWDYEVLPTSLDKDPQSRDDAPSIVSIDCNPPFVVDGSRNSHSYGAGVIVSLDPPLIVCDRDTVPIGISVISITFQNSLTISADLLFLHPFYNFAVLTFDPSPAINAGIKIEAAVLDEKEFKVGDTVNYVGLSGNSEIDFKTTTITSLVPIRTRETSPARWRATNVEVFKVSGGTLSSQGGLFAGCDGKVRAFWMSFSIDTETDQLSSILGGLSAHLVLPVLSSLKSNKETAVYGLDAEFWGLQLSNARLLGLNEKWVSIFRAEATGNKQPSVLYVLGIIDPSTESGKILKNSDLVLEINGKIPTSISDLSLFNVSGNLNMIVLRDGKELSLSIPTTRYNGKETTEVVGWQGMLVQESHSAAKEQVQKYVPEGVYVSSCLLGSPAQACLKSSVWITEISQIPVKSLKDFISVITNEQKKTIKNNSTQLRALNLKADVKNMTQDEGVDDNLDNNSHVQVKYVTADNVTHVKAIRLDKYYWPTWRVRRDDSNRHRWELTSFD</sequence>
<reference evidence="3 4" key="1">
    <citation type="journal article" date="2018" name="G3 (Bethesda)">
        <title>Phylogenetic and Phylogenomic Definition of Rhizopus Species.</title>
        <authorList>
            <person name="Gryganskyi A.P."/>
            <person name="Golan J."/>
            <person name="Dolatabadi S."/>
            <person name="Mondo S."/>
            <person name="Robb S."/>
            <person name="Idnurm A."/>
            <person name="Muszewska A."/>
            <person name="Steczkiewicz K."/>
            <person name="Masonjones S."/>
            <person name="Liao H.L."/>
            <person name="Gajdeczka M.T."/>
            <person name="Anike F."/>
            <person name="Vuek A."/>
            <person name="Anishchenko I.M."/>
            <person name="Voigt K."/>
            <person name="de Hoog G.S."/>
            <person name="Smith M.E."/>
            <person name="Heitman J."/>
            <person name="Vilgalys R."/>
            <person name="Stajich J.E."/>
        </authorList>
    </citation>
    <scope>NUCLEOTIDE SEQUENCE [LARGE SCALE GENOMIC DNA]</scope>
    <source>
        <strain evidence="3 4">LSU 92-RS-03</strain>
    </source>
</reference>
<dbReference type="Gene3D" id="2.40.10.120">
    <property type="match status" value="1"/>
</dbReference>
<dbReference type="PANTHER" id="PTHR46366:SF1">
    <property type="entry name" value="PDZ DOMAIN-CONTAINING PROTEIN C1685.05"/>
    <property type="match status" value="1"/>
</dbReference>
<dbReference type="SMART" id="SM00228">
    <property type="entry name" value="PDZ"/>
    <property type="match status" value="3"/>
</dbReference>
<dbReference type="Gene3D" id="2.30.42.10">
    <property type="match status" value="3"/>
</dbReference>
<dbReference type="InterPro" id="IPR001478">
    <property type="entry name" value="PDZ"/>
</dbReference>
<dbReference type="STRING" id="4846.A0A367KYG0"/>
<evidence type="ECO:0000313" key="3">
    <source>
        <dbReference type="EMBL" id="RCI07248.1"/>
    </source>
</evidence>
<evidence type="ECO:0000256" key="1">
    <source>
        <dbReference type="ARBA" id="ARBA00010541"/>
    </source>
</evidence>
<dbReference type="PRINTS" id="PR00834">
    <property type="entry name" value="PROTEASES2C"/>
</dbReference>
<dbReference type="PROSITE" id="PS50106">
    <property type="entry name" value="PDZ"/>
    <property type="match status" value="1"/>
</dbReference>
<dbReference type="SUPFAM" id="SSF50494">
    <property type="entry name" value="Trypsin-like serine proteases"/>
    <property type="match status" value="2"/>
</dbReference>
<organism evidence="3 4">
    <name type="scientific">Rhizopus stolonifer</name>
    <name type="common">Rhizopus nigricans</name>
    <dbReference type="NCBI Taxonomy" id="4846"/>
    <lineage>
        <taxon>Eukaryota</taxon>
        <taxon>Fungi</taxon>
        <taxon>Fungi incertae sedis</taxon>
        <taxon>Mucoromycota</taxon>
        <taxon>Mucoromycotina</taxon>
        <taxon>Mucoromycetes</taxon>
        <taxon>Mucorales</taxon>
        <taxon>Mucorineae</taxon>
        <taxon>Rhizopodaceae</taxon>
        <taxon>Rhizopus</taxon>
    </lineage>
</organism>
<dbReference type="GO" id="GO:0004252">
    <property type="term" value="F:serine-type endopeptidase activity"/>
    <property type="evidence" value="ECO:0007669"/>
    <property type="project" value="InterPro"/>
</dbReference>
<name>A0A367KYG0_RHIST</name>
<dbReference type="AlphaFoldDB" id="A0A367KYG0"/>
<dbReference type="InterPro" id="IPR025926">
    <property type="entry name" value="PDZ-like_dom"/>
</dbReference>
<keyword evidence="4" id="KW-1185">Reference proteome</keyword>
<dbReference type="OrthoDB" id="4217619at2759"/>
<dbReference type="Proteomes" id="UP000253551">
    <property type="component" value="Unassembled WGS sequence"/>
</dbReference>
<comment type="similarity">
    <text evidence="1">Belongs to the peptidase S1C family.</text>
</comment>
<keyword evidence="3" id="KW-0378">Hydrolase</keyword>
<dbReference type="GO" id="GO:0006508">
    <property type="term" value="P:proteolysis"/>
    <property type="evidence" value="ECO:0007669"/>
    <property type="project" value="UniProtKB-KW"/>
</dbReference>
<keyword evidence="3" id="KW-0645">Protease</keyword>
<dbReference type="InterPro" id="IPR009003">
    <property type="entry name" value="Peptidase_S1_PA"/>
</dbReference>
<proteinExistence type="inferred from homology"/>
<dbReference type="Pfam" id="PF13365">
    <property type="entry name" value="Trypsin_2"/>
    <property type="match status" value="1"/>
</dbReference>
<gene>
    <name evidence="3" type="primary">DEG7_3</name>
    <name evidence="3" type="ORF">CU098_010194</name>
</gene>